<dbReference type="Proteomes" id="UP000243180">
    <property type="component" value="Chromosome"/>
</dbReference>
<feature type="signal peptide" evidence="1">
    <location>
        <begin position="1"/>
        <end position="24"/>
    </location>
</feature>
<evidence type="ECO:0000313" key="2">
    <source>
        <dbReference type="EMBL" id="BAV34880.1"/>
    </source>
</evidence>
<name>A0A1B4XJA3_9GAMM</name>
<dbReference type="KEGG" id="slim:SCL_2603"/>
<evidence type="ECO:0000256" key="1">
    <source>
        <dbReference type="SAM" id="SignalP"/>
    </source>
</evidence>
<dbReference type="RefSeq" id="WP_172426053.1">
    <property type="nucleotide sequence ID" value="NZ_AP014879.1"/>
</dbReference>
<organism evidence="2 3">
    <name type="scientific">Sulfuricaulis limicola</name>
    <dbReference type="NCBI Taxonomy" id="1620215"/>
    <lineage>
        <taxon>Bacteria</taxon>
        <taxon>Pseudomonadati</taxon>
        <taxon>Pseudomonadota</taxon>
        <taxon>Gammaproteobacteria</taxon>
        <taxon>Acidiferrobacterales</taxon>
        <taxon>Acidiferrobacteraceae</taxon>
        <taxon>Sulfuricaulis</taxon>
    </lineage>
</organism>
<proteinExistence type="predicted"/>
<accession>A0A1B4XJA3</accession>
<gene>
    <name evidence="2" type="ORF">SCL_2603</name>
</gene>
<sequence length="142" mass="15885">MNHRILSTAVLILATVAAAPLAQARDGRDGWNGRDHHRPAPVYRERYVERHYYHPDRHHGWHQPRDFGHHRSGYYPHYRGPAPHHYGGHHRPGYYRSSSAPIILGSVIGGVVGHEIGYGDPGHTAAGAVIGTVIGYEIARQR</sequence>
<keyword evidence="3" id="KW-1185">Reference proteome</keyword>
<evidence type="ECO:0000313" key="3">
    <source>
        <dbReference type="Proteomes" id="UP000243180"/>
    </source>
</evidence>
<reference evidence="2 3" key="1">
    <citation type="submission" date="2015-05" db="EMBL/GenBank/DDBJ databases">
        <title>Complete genome sequence of a sulfur-oxidizing gammaproteobacterium strain HA5.</title>
        <authorList>
            <person name="Miura A."/>
            <person name="Kojima H."/>
            <person name="Fukui M."/>
        </authorList>
    </citation>
    <scope>NUCLEOTIDE SEQUENCE [LARGE SCALE GENOMIC DNA]</scope>
    <source>
        <strain evidence="2 3">HA5</strain>
    </source>
</reference>
<dbReference type="EMBL" id="AP014879">
    <property type="protein sequence ID" value="BAV34880.1"/>
    <property type="molecule type" value="Genomic_DNA"/>
</dbReference>
<dbReference type="AlphaFoldDB" id="A0A1B4XJA3"/>
<keyword evidence="1" id="KW-0732">Signal</keyword>
<protein>
    <submittedName>
        <fullName evidence="2">Uncharacterized protein</fullName>
    </submittedName>
</protein>
<dbReference type="InParanoid" id="A0A1B4XJA3"/>
<feature type="chain" id="PRO_5008572489" evidence="1">
    <location>
        <begin position="25"/>
        <end position="142"/>
    </location>
</feature>